<evidence type="ECO:0000256" key="2">
    <source>
        <dbReference type="SAM" id="MobiDB-lite"/>
    </source>
</evidence>
<dbReference type="InterPro" id="IPR033413">
    <property type="entry name" value="DUF5117"/>
</dbReference>
<proteinExistence type="predicted"/>
<dbReference type="SUPFAM" id="SSF55486">
    <property type="entry name" value="Metalloproteases ('zincins'), catalytic domain"/>
    <property type="match status" value="1"/>
</dbReference>
<dbReference type="PANTHER" id="PTHR38478:SF1">
    <property type="entry name" value="ZINC DEPENDENT METALLOPROTEASE DOMAIN LIPOPROTEIN"/>
    <property type="match status" value="1"/>
</dbReference>
<dbReference type="PANTHER" id="PTHR38478">
    <property type="entry name" value="PEPTIDASE M1A AND M12B"/>
    <property type="match status" value="1"/>
</dbReference>
<accession>A0A928Z631</accession>
<dbReference type="AlphaFoldDB" id="A0A928Z631"/>
<reference evidence="5" key="1">
    <citation type="submission" date="2020-10" db="EMBL/GenBank/DDBJ databases">
        <authorList>
            <person name="Castelo-Branco R."/>
            <person name="Eusebio N."/>
            <person name="Adriana R."/>
            <person name="Vieira A."/>
            <person name="Brugerolle De Fraissinette N."/>
            <person name="Rezende De Castro R."/>
            <person name="Schneider M.P."/>
            <person name="Vasconcelos V."/>
            <person name="Leao P.N."/>
        </authorList>
    </citation>
    <scope>NUCLEOTIDE SEQUENCE</scope>
    <source>
        <strain evidence="5">LEGE 11480</strain>
    </source>
</reference>
<keyword evidence="5" id="KW-0645">Protease</keyword>
<keyword evidence="1" id="KW-0175">Coiled coil</keyword>
<keyword evidence="5" id="KW-0482">Metalloprotease</keyword>
<comment type="caution">
    <text evidence="5">The sequence shown here is derived from an EMBL/GenBank/DDBJ whole genome shotgun (WGS) entry which is preliminary data.</text>
</comment>
<dbReference type="CDD" id="cd04276">
    <property type="entry name" value="ZnMc_MMP_like_2"/>
    <property type="match status" value="1"/>
</dbReference>
<feature type="compositionally biased region" description="Low complexity" evidence="2">
    <location>
        <begin position="90"/>
        <end position="102"/>
    </location>
</feature>
<dbReference type="InterPro" id="IPR032534">
    <property type="entry name" value="EcxA_zinc-bd"/>
</dbReference>
<protein>
    <submittedName>
        <fullName evidence="5">Zinc-dependent metalloprotease</fullName>
    </submittedName>
</protein>
<dbReference type="GO" id="GO:0008237">
    <property type="term" value="F:metallopeptidase activity"/>
    <property type="evidence" value="ECO:0007669"/>
    <property type="project" value="UniProtKB-KW"/>
</dbReference>
<sequence>MKRLSVFLAFALGLTLTVLPLGLRYVVGLEPVQAQVAQLTGKKAAKASLKATQSSKALARQQQRALAKSPATAKAAPAIATKAAGSKAAGSAASSSTAKPPAQKTDPKKQKSPFRPFDLLTKDTEKIDGLFTLYRDEKFGRLYAEIRPDQLETNHLMVMTLESAVGEKGLYSGLPLGDFMFKLQRVNNTLQLVVPNTYVRADRGTPRARALSRSFSDSVLQTLPIRSIHKERKSLLVEMNPLLLGDLPGLATAFGGGYGIDAKRSYVSQVKNFEQNTEMESVFGFTGGDGGGLFSAAFSTLPDSRAFDLRVRYSISKLPAKTAYQPRLADDRIGYFITAFQDFNKDTARRPFVRYINRWHLEKKDAQAALSAPKEPIVFWLENTIPVEYRQAMREGALMWNKAFEAAGFKDAVVVKQMPERADWDPADVRYNTIRWFNSTDSVFAMGPSRVNPLTGEILDADIVVDGNFVRSMKQEYRNLVEQNQQAKVPFTTALLGQKNLCNYGLAGRSLKEKIKTIPQAQLQRKLRFQSNPIGTQDLCYGIEASQQFALGAMNLSLMQNQLPSSDAIKDYVNDFLRELVAHEVGHTLGLRHNFRGSAMLQPKDLNNTKITRQKGLVGSVMDYNAVNLAPQGTKQGDYYTHIVGPYDKWAIEYGYKPSGQRSIAGERRFLGEIASRSAEPDLAYATDEDVYSFLDPKVNLFDMSGDGLTYAKTQMDNARAMWERVEKRYPLQGESFSDLRTAFNGVFNHYWQSASLLTNYVGGQSFNRYRYGDAKGRLPFEAVPLAEQRRSLELIRDNVFDETKFKFSPTLLNKLAPSRWSHWGTNTEVFRLDYPIFENVLFLQAITMYDLLSPDRLARLRDGEFKAPAETMSIPELFDTLQSAIWGEVLEPKDGVALSSLRRALQREHMNAMTKMILRQSNVPDDARTVARYKLRQLERAIKRAERKVNKQDIYTLAHLEEARDRISKALNAPIQSS</sequence>
<feature type="domain" description="DUF5117" evidence="4">
    <location>
        <begin position="179"/>
        <end position="364"/>
    </location>
</feature>
<evidence type="ECO:0000259" key="3">
    <source>
        <dbReference type="Pfam" id="PF16313"/>
    </source>
</evidence>
<dbReference type="InterPro" id="IPR024079">
    <property type="entry name" value="MetalloPept_cat_dom_sf"/>
</dbReference>
<keyword evidence="5" id="KW-0378">Hydrolase</keyword>
<dbReference type="InterPro" id="IPR034032">
    <property type="entry name" value="Zn_MMP-like_bac"/>
</dbReference>
<evidence type="ECO:0000259" key="4">
    <source>
        <dbReference type="Pfam" id="PF17148"/>
    </source>
</evidence>
<evidence type="ECO:0000256" key="1">
    <source>
        <dbReference type="SAM" id="Coils"/>
    </source>
</evidence>
<feature type="domain" description="EcxA zinc-binding" evidence="3">
    <location>
        <begin position="570"/>
        <end position="891"/>
    </location>
</feature>
<gene>
    <name evidence="5" type="ORF">IQ266_19200</name>
</gene>
<dbReference type="Pfam" id="PF17148">
    <property type="entry name" value="DUF5117"/>
    <property type="match status" value="1"/>
</dbReference>
<dbReference type="Pfam" id="PF16313">
    <property type="entry name" value="DUF4953"/>
    <property type="match status" value="1"/>
</dbReference>
<feature type="coiled-coil region" evidence="1">
    <location>
        <begin position="929"/>
        <end position="956"/>
    </location>
</feature>
<dbReference type="EMBL" id="JADEXQ010000078">
    <property type="protein sequence ID" value="MBE9031865.1"/>
    <property type="molecule type" value="Genomic_DNA"/>
</dbReference>
<organism evidence="5 6">
    <name type="scientific">Romeriopsis navalis LEGE 11480</name>
    <dbReference type="NCBI Taxonomy" id="2777977"/>
    <lineage>
        <taxon>Bacteria</taxon>
        <taxon>Bacillati</taxon>
        <taxon>Cyanobacteriota</taxon>
        <taxon>Cyanophyceae</taxon>
        <taxon>Leptolyngbyales</taxon>
        <taxon>Leptolyngbyaceae</taxon>
        <taxon>Romeriopsis</taxon>
        <taxon>Romeriopsis navalis</taxon>
    </lineage>
</organism>
<evidence type="ECO:0000313" key="5">
    <source>
        <dbReference type="EMBL" id="MBE9031865.1"/>
    </source>
</evidence>
<keyword evidence="6" id="KW-1185">Reference proteome</keyword>
<name>A0A928Z631_9CYAN</name>
<evidence type="ECO:0000313" key="6">
    <source>
        <dbReference type="Proteomes" id="UP000625316"/>
    </source>
</evidence>
<feature type="region of interest" description="Disordered" evidence="2">
    <location>
        <begin position="90"/>
        <end position="115"/>
    </location>
</feature>
<dbReference type="Proteomes" id="UP000625316">
    <property type="component" value="Unassembled WGS sequence"/>
</dbReference>
<dbReference type="Gene3D" id="3.40.390.10">
    <property type="entry name" value="Collagenase (Catalytic Domain)"/>
    <property type="match status" value="1"/>
</dbReference>